<keyword evidence="1" id="KW-1133">Transmembrane helix</keyword>
<protein>
    <recommendedName>
        <fullName evidence="4">Type II secretion system (T2SS), protein F</fullName>
    </recommendedName>
</protein>
<feature type="transmembrane region" description="Helical" evidence="1">
    <location>
        <begin position="76"/>
        <end position="94"/>
    </location>
</feature>
<reference evidence="2 3" key="1">
    <citation type="submission" date="2016-10" db="EMBL/GenBank/DDBJ databases">
        <authorList>
            <person name="de Groot N.N."/>
        </authorList>
    </citation>
    <scope>NUCLEOTIDE SEQUENCE [LARGE SCALE GENOMIC DNA]</scope>
    <source>
        <strain evidence="2 3">D15d</strain>
    </source>
</reference>
<keyword evidence="3" id="KW-1185">Reference proteome</keyword>
<proteinExistence type="predicted"/>
<evidence type="ECO:0000313" key="2">
    <source>
        <dbReference type="EMBL" id="SEF90013.1"/>
    </source>
</evidence>
<feature type="transmembrane region" description="Helical" evidence="1">
    <location>
        <begin position="6"/>
        <end position="27"/>
    </location>
</feature>
<name>A0A1H5VS98_9FIRM</name>
<accession>A0A1H5VS98</accession>
<feature type="transmembrane region" description="Helical" evidence="1">
    <location>
        <begin position="245"/>
        <end position="267"/>
    </location>
</feature>
<dbReference type="Proteomes" id="UP000236726">
    <property type="component" value="Unassembled WGS sequence"/>
</dbReference>
<organism evidence="2 3">
    <name type="scientific">Lachnospira multipara</name>
    <dbReference type="NCBI Taxonomy" id="28051"/>
    <lineage>
        <taxon>Bacteria</taxon>
        <taxon>Bacillati</taxon>
        <taxon>Bacillota</taxon>
        <taxon>Clostridia</taxon>
        <taxon>Lachnospirales</taxon>
        <taxon>Lachnospiraceae</taxon>
        <taxon>Lachnospira</taxon>
    </lineage>
</organism>
<dbReference type="EMBL" id="FNUL01000012">
    <property type="protein sequence ID" value="SEF90013.1"/>
    <property type="molecule type" value="Genomic_DNA"/>
</dbReference>
<keyword evidence="1" id="KW-0472">Membrane</keyword>
<evidence type="ECO:0000256" key="1">
    <source>
        <dbReference type="SAM" id="Phobius"/>
    </source>
</evidence>
<sequence length="271" mass="31137">MEYKFIIFITQLIIIMLIGITVFFIYIKMAKESKQFIKNAGDKIEKSKFFSFSDKLKRLKSQGALVRYPKLADPSYYIIIHLLFGLTFGLIGFFISYWLIIPFAIFGLFVPDIIFAYQSKAEEKELMNDSLTLCNMLISQIRGGAYIGSAIAACKDLVRNKRLKKCLNQFYIDTATGQKTLLEATDELESNFSQSNIQTLCMIIRQSEQTGRSVDILNDLNKQISDTQEEIYNSDKEKLNRQMTLGILLLFGDMIGYVLIMFIQQIFSQLS</sequence>
<dbReference type="RefSeq" id="WP_103953113.1">
    <property type="nucleotide sequence ID" value="NZ_FNUL01000012.1"/>
</dbReference>
<dbReference type="AlphaFoldDB" id="A0A1H5VS98"/>
<gene>
    <name evidence="2" type="ORF">SAMN05216537_11260</name>
</gene>
<evidence type="ECO:0008006" key="4">
    <source>
        <dbReference type="Google" id="ProtNLM"/>
    </source>
</evidence>
<keyword evidence="1" id="KW-0812">Transmembrane</keyword>
<evidence type="ECO:0000313" key="3">
    <source>
        <dbReference type="Proteomes" id="UP000236726"/>
    </source>
</evidence>